<feature type="signal peptide" evidence="2">
    <location>
        <begin position="1"/>
        <end position="23"/>
    </location>
</feature>
<gene>
    <name evidence="3" type="ORF">KVP70_15340</name>
    <name evidence="4" type="ORF">L1274_005217</name>
</gene>
<evidence type="ECO:0000313" key="4">
    <source>
        <dbReference type="EMBL" id="MCP2011468.1"/>
    </source>
</evidence>
<dbReference type="AlphaFoldDB" id="A0AA41H9F2"/>
<evidence type="ECO:0000256" key="1">
    <source>
        <dbReference type="SAM" id="MobiDB-lite"/>
    </source>
</evidence>
<keyword evidence="2" id="KW-0732">Signal</keyword>
<evidence type="ECO:0000256" key="2">
    <source>
        <dbReference type="SAM" id="SignalP"/>
    </source>
</evidence>
<accession>A0AA41H9F2</accession>
<dbReference type="Proteomes" id="UP001162889">
    <property type="component" value="Unassembled WGS sequence"/>
</dbReference>
<evidence type="ECO:0000313" key="3">
    <source>
        <dbReference type="EMBL" id="MBV6322321.1"/>
    </source>
</evidence>
<feature type="chain" id="PRO_5041340245" description="DUF1906 domain-containing protein" evidence="2">
    <location>
        <begin position="24"/>
        <end position="292"/>
    </location>
</feature>
<reference evidence="4" key="2">
    <citation type="submission" date="2022-03" db="EMBL/GenBank/DDBJ databases">
        <title>Genome Encyclopedia of Bacteria and Archaea VI: Functional Genomics of Type Strains.</title>
        <authorList>
            <person name="Whitman W."/>
        </authorList>
    </citation>
    <scope>NUCLEOTIDE SEQUENCE</scope>
    <source>
        <strain evidence="4">HSC-15S17</strain>
    </source>
</reference>
<dbReference type="Proteomes" id="UP001155901">
    <property type="component" value="Unassembled WGS sequence"/>
</dbReference>
<protein>
    <recommendedName>
        <fullName evidence="7">DUF1906 domain-containing protein</fullName>
    </recommendedName>
</protein>
<dbReference type="RefSeq" id="WP_217943084.1">
    <property type="nucleotide sequence ID" value="NZ_JAHTGR010000007.1"/>
</dbReference>
<evidence type="ECO:0000313" key="5">
    <source>
        <dbReference type="Proteomes" id="UP001155901"/>
    </source>
</evidence>
<organism evidence="3 5">
    <name type="scientific">Duganella violaceipulchra</name>
    <dbReference type="NCBI Taxonomy" id="2849652"/>
    <lineage>
        <taxon>Bacteria</taxon>
        <taxon>Pseudomonadati</taxon>
        <taxon>Pseudomonadota</taxon>
        <taxon>Betaproteobacteria</taxon>
        <taxon>Burkholderiales</taxon>
        <taxon>Oxalobacteraceae</taxon>
        <taxon>Telluria group</taxon>
        <taxon>Duganella</taxon>
    </lineage>
</organism>
<feature type="region of interest" description="Disordered" evidence="1">
    <location>
        <begin position="264"/>
        <end position="292"/>
    </location>
</feature>
<sequence>MKKVLLTLLALTLLAAHANSCAAADRAGMDSSRRWIDRPWEIRYIMFVGESEMMAAMVAAARKQNLKTMRSESRDTYIDANEFFEPFAKLKAGPAATLGIFVIPFDKDGRIGGASKQLRMLRGRHNLLDHMVAVDAESDSGKLYYLADWSQGIPGNDMFSPAVCSVWDESRYGALWNDSDHAGGFGCREWTAQLYQDDRPYIDVTSYSPHGSFIGNFVGWSRFIDPRKPVIGLQGKTWLCLHDCPPGEQPGLIPDMRKWTAKHHYPMPEQPSHQPLYPNSKYLDDIDEADRR</sequence>
<comment type="caution">
    <text evidence="3">The sequence shown here is derived from an EMBL/GenBank/DDBJ whole genome shotgun (WGS) entry which is preliminary data.</text>
</comment>
<keyword evidence="6" id="KW-1185">Reference proteome</keyword>
<name>A0AA41H9F2_9BURK</name>
<dbReference type="EMBL" id="JALJZU010000011">
    <property type="protein sequence ID" value="MCP2011468.1"/>
    <property type="molecule type" value="Genomic_DNA"/>
</dbReference>
<evidence type="ECO:0000313" key="6">
    <source>
        <dbReference type="Proteomes" id="UP001162889"/>
    </source>
</evidence>
<evidence type="ECO:0008006" key="7">
    <source>
        <dbReference type="Google" id="ProtNLM"/>
    </source>
</evidence>
<proteinExistence type="predicted"/>
<reference evidence="3" key="1">
    <citation type="submission" date="2021-07" db="EMBL/GenBank/DDBJ databases">
        <title>Characterization of violacein-producing bacteria and related species.</title>
        <authorList>
            <person name="Wilson H.S."/>
            <person name="De Leon M.E."/>
        </authorList>
    </citation>
    <scope>NUCLEOTIDE SEQUENCE</scope>
    <source>
        <strain evidence="3">HSC-15S17</strain>
    </source>
</reference>
<dbReference type="EMBL" id="JAHTGR010000007">
    <property type="protein sequence ID" value="MBV6322321.1"/>
    <property type="molecule type" value="Genomic_DNA"/>
</dbReference>